<dbReference type="SUPFAM" id="SSF48403">
    <property type="entry name" value="Ankyrin repeat"/>
    <property type="match status" value="1"/>
</dbReference>
<dbReference type="InterPro" id="IPR002110">
    <property type="entry name" value="Ankyrin_rpt"/>
</dbReference>
<dbReference type="EMBL" id="CM017324">
    <property type="protein sequence ID" value="KAE8038764.1"/>
    <property type="molecule type" value="Genomic_DNA"/>
</dbReference>
<dbReference type="InterPro" id="IPR036770">
    <property type="entry name" value="Ankyrin_rpt-contain_sf"/>
</dbReference>
<dbReference type="PANTHER" id="PTHR24177:SF329">
    <property type="entry name" value="ANKYRIN REPEAT PROTEIN"/>
    <property type="match status" value="1"/>
</dbReference>
<dbReference type="Gene3D" id="1.25.40.20">
    <property type="entry name" value="Ankyrin repeat-containing domain"/>
    <property type="match status" value="1"/>
</dbReference>
<keyword evidence="2" id="KW-1185">Reference proteome</keyword>
<dbReference type="PANTHER" id="PTHR24177">
    <property type="entry name" value="CASKIN"/>
    <property type="match status" value="1"/>
</dbReference>
<reference evidence="1 2" key="1">
    <citation type="submission" date="2019-06" db="EMBL/GenBank/DDBJ databases">
        <title>A chromosomal-level reference genome of Carpinus fangiana (Coryloideae, Betulaceae).</title>
        <authorList>
            <person name="Yang X."/>
            <person name="Wang Z."/>
            <person name="Zhang L."/>
            <person name="Hao G."/>
            <person name="Liu J."/>
            <person name="Yang Y."/>
        </authorList>
    </citation>
    <scope>NUCLEOTIDE SEQUENCE [LARGE SCALE GENOMIC DNA]</scope>
    <source>
        <strain evidence="1">Cfa_2016G</strain>
        <tissue evidence="1">Leaf</tissue>
    </source>
</reference>
<accession>A0A660KSJ8</accession>
<dbReference type="AlphaFoldDB" id="A0A660KSJ8"/>
<dbReference type="Proteomes" id="UP000327013">
    <property type="component" value="Chromosome 4"/>
</dbReference>
<dbReference type="Pfam" id="PF12796">
    <property type="entry name" value="Ank_2"/>
    <property type="match status" value="1"/>
</dbReference>
<protein>
    <recommendedName>
        <fullName evidence="3">DUF4219 domain-containing protein</fullName>
    </recommendedName>
</protein>
<dbReference type="SMART" id="SM00248">
    <property type="entry name" value="ANK"/>
    <property type="match status" value="3"/>
</dbReference>
<dbReference type="Pfam" id="PF14223">
    <property type="entry name" value="Retrotran_gag_2"/>
    <property type="match status" value="1"/>
</dbReference>
<evidence type="ECO:0000313" key="1">
    <source>
        <dbReference type="EMBL" id="KAE8038764.1"/>
    </source>
</evidence>
<gene>
    <name evidence="1" type="ORF">FH972_011240</name>
</gene>
<sequence>MATNTVSSTIVFQLLGDDNYENWSALMKNYLLAQDLWDIVQSTTEPPKPEDDVVGFKAWTKNNAAALYAILISCKVDILSEIREISFAKIVWDKLASMYGPSNSSSIPDDSSSSIPGALLHQYEPLREAINHGDWDAAIDFLSLNEDAKSARISKDGGTVLHAAVTAGCTKIVDKLVDLMSAEELEIKDEYGATALLWAAVQQNNIGMVDCMLRKNSNLLNIPELSDCVPLVMALQAGNLKVARHLYSVYLPHQTLRDIDASTALSLFILRKNFDLALHLLHRCQASAIVPNIYDSSALRALANNPSAFPSGNQLVFWKSWIYACIPIRLAHSSNEIQIEIDNPNQHRSDQVKISRSVLGLLRRLSLDLLKLLGIKQIYEMKLLHHQAHQLLLQMCSQVKQMNRDHVKDAVFVAVRSGIVEFIDEILKADETLVSVTDEMERDIMYHAVLHRQAKVYRLIYEIVNNNWITQVSISDKSGNNLLHMTAMLEPSTTRDRIAGNNLLHMTAMLEPSTTRDRIAGEALKMQSELQWFKVIS</sequence>
<proteinExistence type="predicted"/>
<dbReference type="OrthoDB" id="1880601at2759"/>
<dbReference type="GO" id="GO:0016020">
    <property type="term" value="C:membrane"/>
    <property type="evidence" value="ECO:0007669"/>
    <property type="project" value="TreeGrafter"/>
</dbReference>
<evidence type="ECO:0000313" key="2">
    <source>
        <dbReference type="Proteomes" id="UP000327013"/>
    </source>
</evidence>
<evidence type="ECO:0008006" key="3">
    <source>
        <dbReference type="Google" id="ProtNLM"/>
    </source>
</evidence>
<organism evidence="1 2">
    <name type="scientific">Carpinus fangiana</name>
    <dbReference type="NCBI Taxonomy" id="176857"/>
    <lineage>
        <taxon>Eukaryota</taxon>
        <taxon>Viridiplantae</taxon>
        <taxon>Streptophyta</taxon>
        <taxon>Embryophyta</taxon>
        <taxon>Tracheophyta</taxon>
        <taxon>Spermatophyta</taxon>
        <taxon>Magnoliopsida</taxon>
        <taxon>eudicotyledons</taxon>
        <taxon>Gunneridae</taxon>
        <taxon>Pentapetalae</taxon>
        <taxon>rosids</taxon>
        <taxon>fabids</taxon>
        <taxon>Fagales</taxon>
        <taxon>Betulaceae</taxon>
        <taxon>Carpinus</taxon>
    </lineage>
</organism>
<name>A0A660KSJ8_9ROSI</name>